<evidence type="ECO:0000313" key="2">
    <source>
        <dbReference type="EMBL" id="WEK38561.1"/>
    </source>
</evidence>
<feature type="region of interest" description="Disordered" evidence="1">
    <location>
        <begin position="46"/>
        <end position="74"/>
    </location>
</feature>
<dbReference type="GO" id="GO:0006508">
    <property type="term" value="P:proteolysis"/>
    <property type="evidence" value="ECO:0007669"/>
    <property type="project" value="UniProtKB-KW"/>
</dbReference>
<dbReference type="Proteomes" id="UP001213664">
    <property type="component" value="Chromosome"/>
</dbReference>
<name>A0AAJ5WUM6_9CAUL</name>
<organism evidence="2 3">
    <name type="scientific">Candidatus Brevundimonas colombiensis</name>
    <dbReference type="NCBI Taxonomy" id="3121376"/>
    <lineage>
        <taxon>Bacteria</taxon>
        <taxon>Pseudomonadati</taxon>
        <taxon>Pseudomonadota</taxon>
        <taxon>Alphaproteobacteria</taxon>
        <taxon>Caulobacterales</taxon>
        <taxon>Caulobacteraceae</taxon>
        <taxon>Brevundimonas</taxon>
    </lineage>
</organism>
<accession>A0AAJ5WUM6</accession>
<reference evidence="2" key="1">
    <citation type="submission" date="2023-03" db="EMBL/GenBank/DDBJ databases">
        <title>Andean soil-derived lignocellulolytic bacterial consortium as a source of novel taxa and putative plastic-active enzymes.</title>
        <authorList>
            <person name="Diaz-Garcia L."/>
            <person name="Chuvochina M."/>
            <person name="Feuerriegel G."/>
            <person name="Bunk B."/>
            <person name="Sproer C."/>
            <person name="Streit W.R."/>
            <person name="Rodriguez L.M."/>
            <person name="Overmann J."/>
            <person name="Jimenez D.J."/>
        </authorList>
    </citation>
    <scope>NUCLEOTIDE SEQUENCE</scope>
    <source>
        <strain evidence="2">MAG 833</strain>
    </source>
</reference>
<keyword evidence="2" id="KW-0378">Hydrolase</keyword>
<dbReference type="EMBL" id="CP119326">
    <property type="protein sequence ID" value="WEK38561.1"/>
    <property type="molecule type" value="Genomic_DNA"/>
</dbReference>
<dbReference type="AlphaFoldDB" id="A0AAJ5WUM6"/>
<gene>
    <name evidence="2" type="ORF">P0Y50_08325</name>
</gene>
<sequence>MSRLHKLVPMIGGLLLSKAGRRLAGRHAGKLALATLAYEVWRSRRNGARPQAASQTQAQDRPRARNRWSGRAPR</sequence>
<keyword evidence="2" id="KW-0645">Protease</keyword>
<protein>
    <submittedName>
        <fullName evidence="2">Cysteine protease</fullName>
    </submittedName>
</protein>
<evidence type="ECO:0000313" key="3">
    <source>
        <dbReference type="Proteomes" id="UP001213664"/>
    </source>
</evidence>
<dbReference type="GO" id="GO:0008233">
    <property type="term" value="F:peptidase activity"/>
    <property type="evidence" value="ECO:0007669"/>
    <property type="project" value="UniProtKB-KW"/>
</dbReference>
<proteinExistence type="predicted"/>
<feature type="compositionally biased region" description="Basic residues" evidence="1">
    <location>
        <begin position="64"/>
        <end position="74"/>
    </location>
</feature>
<evidence type="ECO:0000256" key="1">
    <source>
        <dbReference type="SAM" id="MobiDB-lite"/>
    </source>
</evidence>